<name>E0SQV8_IGNAA</name>
<evidence type="ECO:0000313" key="2">
    <source>
        <dbReference type="EMBL" id="ADM28288.1"/>
    </source>
</evidence>
<feature type="transmembrane region" description="Helical" evidence="1">
    <location>
        <begin position="7"/>
        <end position="28"/>
    </location>
</feature>
<reference evidence="2 3" key="1">
    <citation type="journal article" date="2010" name="Stand. Genomic Sci.">
        <title>Complete genome sequence of Ignisphaera aggregans type strain (AQ1.S1).</title>
        <authorList>
            <person name="Goker M."/>
            <person name="Held B."/>
            <person name="Lapidus A."/>
            <person name="Nolan M."/>
            <person name="Spring S."/>
            <person name="Yasawong M."/>
            <person name="Lucas S."/>
            <person name="Glavina Del Rio T."/>
            <person name="Tice H."/>
            <person name="Cheng J.F."/>
            <person name="Goodwin L."/>
            <person name="Tapia R."/>
            <person name="Pitluck S."/>
            <person name="Liolios K."/>
            <person name="Ivanova N."/>
            <person name="Mavromatis K."/>
            <person name="Mikhailova N."/>
            <person name="Pati A."/>
            <person name="Chen A."/>
            <person name="Palaniappan K."/>
            <person name="Brambilla E."/>
            <person name="Land M."/>
            <person name="Hauser L."/>
            <person name="Chang Y.J."/>
            <person name="Jeffries C.D."/>
            <person name="Brettin T."/>
            <person name="Detter J.C."/>
            <person name="Han C."/>
            <person name="Rohde M."/>
            <person name="Sikorski J."/>
            <person name="Woyke T."/>
            <person name="Bristow J."/>
            <person name="Eisen J.A."/>
            <person name="Markowitz V."/>
            <person name="Hugenholtz P."/>
            <person name="Kyrpides N.C."/>
            <person name="Klenk H.P."/>
        </authorList>
    </citation>
    <scope>NUCLEOTIDE SEQUENCE [LARGE SCALE GENOMIC DNA]</scope>
    <source>
        <strain evidence="3">DSM 17230 / JCM 13409 / AQ1.S1</strain>
    </source>
</reference>
<feature type="transmembrane region" description="Helical" evidence="1">
    <location>
        <begin position="106"/>
        <end position="123"/>
    </location>
</feature>
<dbReference type="KEGG" id="iag:Igag_1486"/>
<organism evidence="2 3">
    <name type="scientific">Ignisphaera aggregans (strain DSM 17230 / JCM 13409 / AQ1.S1)</name>
    <dbReference type="NCBI Taxonomy" id="583356"/>
    <lineage>
        <taxon>Archaea</taxon>
        <taxon>Thermoproteota</taxon>
        <taxon>Thermoprotei</taxon>
        <taxon>Desulfurococcales</taxon>
        <taxon>Desulfurococcaceae</taxon>
        <taxon>Ignisphaera</taxon>
    </lineage>
</organism>
<dbReference type="AlphaFoldDB" id="E0SQV8"/>
<feature type="transmembrane region" description="Helical" evidence="1">
    <location>
        <begin position="76"/>
        <end position="94"/>
    </location>
</feature>
<dbReference type="Proteomes" id="UP000001304">
    <property type="component" value="Chromosome"/>
</dbReference>
<protein>
    <submittedName>
        <fullName evidence="2">Uncharacterized protein</fullName>
    </submittedName>
</protein>
<feature type="transmembrane region" description="Helical" evidence="1">
    <location>
        <begin position="130"/>
        <end position="147"/>
    </location>
</feature>
<dbReference type="STRING" id="583356.Igag_1486"/>
<keyword evidence="1" id="KW-1133">Transmembrane helix</keyword>
<accession>E0SQV8</accession>
<dbReference type="BioCyc" id="IAGG583356:GHAH-1475-MONOMER"/>
<keyword evidence="3" id="KW-1185">Reference proteome</keyword>
<evidence type="ECO:0000313" key="3">
    <source>
        <dbReference type="Proteomes" id="UP000001304"/>
    </source>
</evidence>
<dbReference type="HOGENOM" id="CLU_1551809_0_0_2"/>
<gene>
    <name evidence="2" type="ordered locus">Igag_1486</name>
</gene>
<feature type="transmembrane region" description="Helical" evidence="1">
    <location>
        <begin position="34"/>
        <end position="55"/>
    </location>
</feature>
<keyword evidence="1" id="KW-0472">Membrane</keyword>
<dbReference type="EMBL" id="CP002098">
    <property type="protein sequence ID" value="ADM28288.1"/>
    <property type="molecule type" value="Genomic_DNA"/>
</dbReference>
<evidence type="ECO:0000256" key="1">
    <source>
        <dbReference type="SAM" id="Phobius"/>
    </source>
</evidence>
<keyword evidence="1" id="KW-0812">Transmembrane</keyword>
<proteinExistence type="predicted"/>
<sequence>MSIDRFTLILIISLISSIYTILQYLFISSSIDKIINLIIWCIAVGLAYLTYLLYLCSNCRELKIILLPRISNLHKILERFLVFSIELLTISFFVENIFIKIIGRNFTTIAISSLMIIIIWFLMQRLLSRNIRLLIEIVLIIITYIYTPSLTHEMKGLEEQFKLIEVIFNAIG</sequence>